<keyword evidence="1" id="KW-0560">Oxidoreductase</keyword>
<accession>A0AAD7IW43</accession>
<dbReference type="SUPFAM" id="SSF51735">
    <property type="entry name" value="NAD(P)-binding Rossmann-fold domains"/>
    <property type="match status" value="1"/>
</dbReference>
<dbReference type="InterPro" id="IPR002347">
    <property type="entry name" value="SDR_fam"/>
</dbReference>
<reference evidence="2" key="1">
    <citation type="submission" date="2023-03" db="EMBL/GenBank/DDBJ databases">
        <title>Massive genome expansion in bonnet fungi (Mycena s.s.) driven by repeated elements and novel gene families across ecological guilds.</title>
        <authorList>
            <consortium name="Lawrence Berkeley National Laboratory"/>
            <person name="Harder C.B."/>
            <person name="Miyauchi S."/>
            <person name="Viragh M."/>
            <person name="Kuo A."/>
            <person name="Thoen E."/>
            <person name="Andreopoulos B."/>
            <person name="Lu D."/>
            <person name="Skrede I."/>
            <person name="Drula E."/>
            <person name="Henrissat B."/>
            <person name="Morin E."/>
            <person name="Kohler A."/>
            <person name="Barry K."/>
            <person name="LaButti K."/>
            <person name="Morin E."/>
            <person name="Salamov A."/>
            <person name="Lipzen A."/>
            <person name="Mereny Z."/>
            <person name="Hegedus B."/>
            <person name="Baldrian P."/>
            <person name="Stursova M."/>
            <person name="Weitz H."/>
            <person name="Taylor A."/>
            <person name="Grigoriev I.V."/>
            <person name="Nagy L.G."/>
            <person name="Martin F."/>
            <person name="Kauserud H."/>
        </authorList>
    </citation>
    <scope>NUCLEOTIDE SEQUENCE</scope>
    <source>
        <strain evidence="2">CBHHK182m</strain>
    </source>
</reference>
<keyword evidence="3" id="KW-1185">Reference proteome</keyword>
<protein>
    <submittedName>
        <fullName evidence="2">Uncharacterized protein</fullName>
    </submittedName>
</protein>
<proteinExistence type="predicted"/>
<dbReference type="Gene3D" id="3.40.50.720">
    <property type="entry name" value="NAD(P)-binding Rossmann-like Domain"/>
    <property type="match status" value="1"/>
</dbReference>
<evidence type="ECO:0000256" key="1">
    <source>
        <dbReference type="ARBA" id="ARBA00023002"/>
    </source>
</evidence>
<evidence type="ECO:0000313" key="3">
    <source>
        <dbReference type="Proteomes" id="UP001215598"/>
    </source>
</evidence>
<dbReference type="InterPro" id="IPR036291">
    <property type="entry name" value="NAD(P)-bd_dom_sf"/>
</dbReference>
<dbReference type="EMBL" id="JARKIB010000061">
    <property type="protein sequence ID" value="KAJ7751685.1"/>
    <property type="molecule type" value="Genomic_DNA"/>
</dbReference>
<dbReference type="Pfam" id="PF00106">
    <property type="entry name" value="adh_short"/>
    <property type="match status" value="1"/>
</dbReference>
<dbReference type="PANTHER" id="PTHR43157">
    <property type="entry name" value="PHOSPHATIDYLINOSITOL-GLYCAN BIOSYNTHESIS CLASS F PROTEIN-RELATED"/>
    <property type="match status" value="1"/>
</dbReference>
<dbReference type="PANTHER" id="PTHR43157:SF31">
    <property type="entry name" value="PHOSPHATIDYLINOSITOL-GLYCAN BIOSYNTHESIS CLASS F PROTEIN"/>
    <property type="match status" value="1"/>
</dbReference>
<dbReference type="AlphaFoldDB" id="A0AAD7IW43"/>
<evidence type="ECO:0000313" key="2">
    <source>
        <dbReference type="EMBL" id="KAJ7751685.1"/>
    </source>
</evidence>
<sequence length="225" mass="24350">MAEERGQTFSFARKFYGDQFFAKPRGADTYSDLTGRTFLVTGSNTGIGFALATHPARLQPAQLILAVRDLKKGEAAKESIVAQTGFKGALEALNVKRFAERANTTLERLDGANINAGVHTWSWAMTADGWGRMLQVNTLSTGLLALLLLPLLQATTALPSPHPDAASPPHLTITGSAGMLLANKGRYYNTKLFNWYLTREITNLPQAKGIAVKYIYTGFGVSSPS</sequence>
<organism evidence="2 3">
    <name type="scientific">Mycena metata</name>
    <dbReference type="NCBI Taxonomy" id="1033252"/>
    <lineage>
        <taxon>Eukaryota</taxon>
        <taxon>Fungi</taxon>
        <taxon>Dikarya</taxon>
        <taxon>Basidiomycota</taxon>
        <taxon>Agaricomycotina</taxon>
        <taxon>Agaricomycetes</taxon>
        <taxon>Agaricomycetidae</taxon>
        <taxon>Agaricales</taxon>
        <taxon>Marasmiineae</taxon>
        <taxon>Mycenaceae</taxon>
        <taxon>Mycena</taxon>
    </lineage>
</organism>
<name>A0AAD7IW43_9AGAR</name>
<dbReference type="Proteomes" id="UP001215598">
    <property type="component" value="Unassembled WGS sequence"/>
</dbReference>
<gene>
    <name evidence="2" type="ORF">B0H16DRAFT_1724049</name>
</gene>
<dbReference type="GO" id="GO:0016491">
    <property type="term" value="F:oxidoreductase activity"/>
    <property type="evidence" value="ECO:0007669"/>
    <property type="project" value="UniProtKB-KW"/>
</dbReference>
<comment type="caution">
    <text evidence="2">The sequence shown here is derived from an EMBL/GenBank/DDBJ whole genome shotgun (WGS) entry which is preliminary data.</text>
</comment>